<keyword evidence="4" id="KW-0378">Hydrolase</keyword>
<evidence type="ECO:0000256" key="4">
    <source>
        <dbReference type="ARBA" id="ARBA00022801"/>
    </source>
</evidence>
<comment type="similarity">
    <text evidence="2">Belongs to the SNF2/RAD54 helicase family.</text>
</comment>
<reference evidence="12" key="1">
    <citation type="submission" date="2023-06" db="EMBL/GenBank/DDBJ databases">
        <title>Genomic analysis of the entomopathogenic nematode Steinernema hermaphroditum.</title>
        <authorList>
            <person name="Schwarz E.M."/>
            <person name="Heppert J.K."/>
            <person name="Baniya A."/>
            <person name="Schwartz H.T."/>
            <person name="Tan C.-H."/>
            <person name="Antoshechkin I."/>
            <person name="Sternberg P.W."/>
            <person name="Goodrich-Blair H."/>
            <person name="Dillman A.R."/>
        </authorList>
    </citation>
    <scope>NUCLEOTIDE SEQUENCE</scope>
    <source>
        <strain evidence="12">PS9179</strain>
        <tissue evidence="12">Whole animal</tissue>
    </source>
</reference>
<evidence type="ECO:0000256" key="6">
    <source>
        <dbReference type="ARBA" id="ARBA00022840"/>
    </source>
</evidence>
<dbReference type="CDD" id="cd18793">
    <property type="entry name" value="SF2_C_SNF"/>
    <property type="match status" value="2"/>
</dbReference>
<keyword evidence="6" id="KW-0067">ATP-binding</keyword>
<feature type="region of interest" description="Disordered" evidence="9">
    <location>
        <begin position="694"/>
        <end position="737"/>
    </location>
</feature>
<dbReference type="SMART" id="SM00490">
    <property type="entry name" value="HELICc"/>
    <property type="match status" value="2"/>
</dbReference>
<dbReference type="PROSITE" id="PS51194">
    <property type="entry name" value="HELICASE_CTER"/>
    <property type="match status" value="2"/>
</dbReference>
<keyword evidence="13" id="KW-1185">Reference proteome</keyword>
<feature type="domain" description="Helicase C-terminal" evidence="11">
    <location>
        <begin position="461"/>
        <end position="626"/>
    </location>
</feature>
<organism evidence="12 13">
    <name type="scientific">Steinernema hermaphroditum</name>
    <dbReference type="NCBI Taxonomy" id="289476"/>
    <lineage>
        <taxon>Eukaryota</taxon>
        <taxon>Metazoa</taxon>
        <taxon>Ecdysozoa</taxon>
        <taxon>Nematoda</taxon>
        <taxon>Chromadorea</taxon>
        <taxon>Rhabditida</taxon>
        <taxon>Tylenchina</taxon>
        <taxon>Panagrolaimomorpha</taxon>
        <taxon>Strongyloidoidea</taxon>
        <taxon>Steinernematidae</taxon>
        <taxon>Steinernema</taxon>
    </lineage>
</organism>
<feature type="compositionally biased region" description="Basic and acidic residues" evidence="9">
    <location>
        <begin position="703"/>
        <end position="721"/>
    </location>
</feature>
<dbReference type="Pfam" id="PF00271">
    <property type="entry name" value="Helicase_C"/>
    <property type="match status" value="2"/>
</dbReference>
<dbReference type="PANTHER" id="PTHR45797">
    <property type="entry name" value="RAD54-LIKE"/>
    <property type="match status" value="1"/>
</dbReference>
<evidence type="ECO:0000259" key="10">
    <source>
        <dbReference type="PROSITE" id="PS51192"/>
    </source>
</evidence>
<evidence type="ECO:0000313" key="12">
    <source>
        <dbReference type="EMBL" id="KAK0428502.1"/>
    </source>
</evidence>
<dbReference type="GO" id="GO:0005634">
    <property type="term" value="C:nucleus"/>
    <property type="evidence" value="ECO:0007669"/>
    <property type="project" value="UniProtKB-SubCell"/>
</dbReference>
<evidence type="ECO:0000259" key="11">
    <source>
        <dbReference type="PROSITE" id="PS51194"/>
    </source>
</evidence>
<dbReference type="SUPFAM" id="SSF52540">
    <property type="entry name" value="P-loop containing nucleoside triphosphate hydrolases"/>
    <property type="match status" value="4"/>
</dbReference>
<keyword evidence="3" id="KW-0547">Nucleotide-binding</keyword>
<dbReference type="GO" id="GO:0004386">
    <property type="term" value="F:helicase activity"/>
    <property type="evidence" value="ECO:0007669"/>
    <property type="project" value="UniProtKB-KW"/>
</dbReference>
<feature type="domain" description="Helicase ATP-binding" evidence="10">
    <location>
        <begin position="131"/>
        <end position="309"/>
    </location>
</feature>
<accession>A0AA39IS25</accession>
<evidence type="ECO:0000256" key="2">
    <source>
        <dbReference type="ARBA" id="ARBA00007025"/>
    </source>
</evidence>
<evidence type="ECO:0000256" key="9">
    <source>
        <dbReference type="SAM" id="MobiDB-lite"/>
    </source>
</evidence>
<dbReference type="InterPro" id="IPR044574">
    <property type="entry name" value="ARIP4-like"/>
</dbReference>
<comment type="subcellular location">
    <subcellularLocation>
        <location evidence="1">Nucleus</location>
    </subcellularLocation>
</comment>
<name>A0AA39IS25_9BILA</name>
<proteinExistence type="inferred from homology"/>
<dbReference type="InterPro" id="IPR014001">
    <property type="entry name" value="Helicase_ATP-bd"/>
</dbReference>
<dbReference type="InterPro" id="IPR027417">
    <property type="entry name" value="P-loop_NTPase"/>
</dbReference>
<dbReference type="GO" id="GO:0003677">
    <property type="term" value="F:DNA binding"/>
    <property type="evidence" value="ECO:0007669"/>
    <property type="project" value="UniProtKB-KW"/>
</dbReference>
<dbReference type="GO" id="GO:0016887">
    <property type="term" value="F:ATP hydrolysis activity"/>
    <property type="evidence" value="ECO:0007669"/>
    <property type="project" value="InterPro"/>
</dbReference>
<dbReference type="GO" id="GO:0005524">
    <property type="term" value="F:ATP binding"/>
    <property type="evidence" value="ECO:0007669"/>
    <property type="project" value="UniProtKB-KW"/>
</dbReference>
<sequence>MGFSDSQMADKERTHDFYWNLAEDHKSSANNLLDHLEHRSLELQAQQALWDGEEKLFKHFRQCQEQGQDSVDIDQLLAIIEYAKKVKENTPTSFKLDDGVFLDEHHYNKALLHQLEGIKFIYERLIGSLADVDRNTGHGGILNHCMGMGKTFQVIAFITAICRNETLRKKFKRIAVFCPAGLISTWEKEFTLRCPAESRPFQVLTVSTSNKSAIHYWYNSETPCVLILGYDRYRTFVSNNDDGVFYKYLVSPGPDILFCDEMHRIKGKKSQLTKIITNTKTERRLGITGTIFQNNLEEYRCCVGFTYPNLGTEKRFKELFSDHIEAGQTKDATDEQRQMMNERSYVLHSLNEKHVHRRHHDPAVMPPRRDFVIFMRLSAKQRTLYGHHVQSLVEKKIKGSYLMNYHLLRRMWTHPYLLINASKNHSDEYGYPNESVQKFIENGFVCHEDEYIIELSYKLLFVLSLIKKCEEKGEKLLIFSQHLDTIGLLKRTLQNIKNWKEGENFYTISGFVESVEREQYADVFNKSSSNVRLVIVSTKAGCCGLNLQGASRVVIFDVSPNPSNDEQATYRTYRLGQEKAVYVYRLVAQATLEERDYKRQIAKISTGRRVEDQSQIESEFTEKELKDLYSNFRPNIYDPSLPALPHSDDTMLNDVLADVPEAVVEWKNHELHFAHHPEFELTDEVAIKEEDVKSYDSGYEGSPAREEQPRGSRLRNGESSRPRRLYPDLSQIKKEEPDPDIIKQDSFNLEFRDTVFRNRWVKGETLKIDVKPVLPTRLVKAAPSAPLGDGQRNTVHPDLARVMNPHQIKGALFAYELLMEKETGALLDFDMGTGKTLTAIAFLHTAMAASHVSKPLKALVLCPKNVLTHWNNEFAKWLPKDNKDLRIFEIKIIEADKHKDGQRRQILRQWAQNHKHCVLITNYELFRITNIETDSDFTLYRTAPDIAILDEIHCIKNASTKTAKKAAQIVTQRRLGLSGTPIVGKLTDYHNVIEFLREDLLPSEFIKIVKNEIEPGNVVDASPAQIMTMEQRCSEIHHNLRSNVQREKSKLPKVLPKTDIVLFIRQTKQQRELYNMLIDLINRRGLYKSVIAQNYTFILLLAHPNVLYKSAEKKRVEHPKMWKILQEINIEIGVDKDDVSLSYKMLLLKEIILTCAEINDKLIVFSQSLDTLDHIAGMVKIDLKWSQNSHFCVINGKTPQDQREKWRTQFNDKNDPTIRLLLLSTKANNIGVSYTGANRVVLFDVDWTPSSNNQAADRPYRYGQDKPVYIYRFVGQGTCEDTKLVRSLSNQMNQDRVRDDHRVRPKYTVQQMKNWFEYRPQTEAMQLANSEDWLLNRLLTKFPEAFSGYENHKIIMDEHGC</sequence>
<keyword evidence="5" id="KW-0347">Helicase</keyword>
<dbReference type="InterPro" id="IPR049730">
    <property type="entry name" value="SNF2/RAD54-like_C"/>
</dbReference>
<comment type="caution">
    <text evidence="12">The sequence shown here is derived from an EMBL/GenBank/DDBJ whole genome shotgun (WGS) entry which is preliminary data.</text>
</comment>
<evidence type="ECO:0000256" key="7">
    <source>
        <dbReference type="ARBA" id="ARBA00023125"/>
    </source>
</evidence>
<gene>
    <name evidence="12" type="ORF">QR680_010839</name>
</gene>
<dbReference type="Pfam" id="PF00176">
    <property type="entry name" value="SNF2-rel_dom"/>
    <property type="match status" value="2"/>
</dbReference>
<dbReference type="InterPro" id="IPR001650">
    <property type="entry name" value="Helicase_C-like"/>
</dbReference>
<evidence type="ECO:0000256" key="8">
    <source>
        <dbReference type="ARBA" id="ARBA00023242"/>
    </source>
</evidence>
<protein>
    <submittedName>
        <fullName evidence="12">Uncharacterized protein</fullName>
    </submittedName>
</protein>
<keyword evidence="8" id="KW-0539">Nucleus</keyword>
<dbReference type="EMBL" id="JAUCMV010000001">
    <property type="protein sequence ID" value="KAK0428502.1"/>
    <property type="molecule type" value="Genomic_DNA"/>
</dbReference>
<dbReference type="Gene3D" id="3.40.50.300">
    <property type="entry name" value="P-loop containing nucleotide triphosphate hydrolases"/>
    <property type="match status" value="2"/>
</dbReference>
<evidence type="ECO:0000313" key="13">
    <source>
        <dbReference type="Proteomes" id="UP001175271"/>
    </source>
</evidence>
<evidence type="ECO:0000256" key="5">
    <source>
        <dbReference type="ARBA" id="ARBA00022806"/>
    </source>
</evidence>
<evidence type="ECO:0000256" key="3">
    <source>
        <dbReference type="ARBA" id="ARBA00022741"/>
    </source>
</evidence>
<dbReference type="Gene3D" id="3.40.50.10810">
    <property type="entry name" value="Tandem AAA-ATPase domain"/>
    <property type="match status" value="2"/>
</dbReference>
<evidence type="ECO:0000256" key="1">
    <source>
        <dbReference type="ARBA" id="ARBA00004123"/>
    </source>
</evidence>
<dbReference type="SMART" id="SM00487">
    <property type="entry name" value="DEXDc"/>
    <property type="match status" value="2"/>
</dbReference>
<dbReference type="InterPro" id="IPR038718">
    <property type="entry name" value="SNF2-like_sf"/>
</dbReference>
<dbReference type="Proteomes" id="UP001175271">
    <property type="component" value="Unassembled WGS sequence"/>
</dbReference>
<dbReference type="InterPro" id="IPR000330">
    <property type="entry name" value="SNF2_N"/>
</dbReference>
<feature type="domain" description="Helicase C-terminal" evidence="11">
    <location>
        <begin position="1147"/>
        <end position="1316"/>
    </location>
</feature>
<feature type="domain" description="Helicase ATP-binding" evidence="10">
    <location>
        <begin position="816"/>
        <end position="999"/>
    </location>
</feature>
<dbReference type="PANTHER" id="PTHR45797:SF1">
    <property type="entry name" value="HELICASE ARIP4"/>
    <property type="match status" value="1"/>
</dbReference>
<dbReference type="PROSITE" id="PS51192">
    <property type="entry name" value="HELICASE_ATP_BIND_1"/>
    <property type="match status" value="2"/>
</dbReference>
<keyword evidence="7" id="KW-0238">DNA-binding</keyword>